<protein>
    <submittedName>
        <fullName evidence="1">Uncharacterized protein</fullName>
    </submittedName>
</protein>
<evidence type="ECO:0000313" key="1">
    <source>
        <dbReference type="EMBL" id="KAI5656468.1"/>
    </source>
</evidence>
<reference evidence="2" key="1">
    <citation type="journal article" date="2023" name="Nat. Plants">
        <title>Single-cell RNA sequencing provides a high-resolution roadmap for understanding the multicellular compartmentation of specialized metabolism.</title>
        <authorList>
            <person name="Sun S."/>
            <person name="Shen X."/>
            <person name="Li Y."/>
            <person name="Li Y."/>
            <person name="Wang S."/>
            <person name="Li R."/>
            <person name="Zhang H."/>
            <person name="Shen G."/>
            <person name="Guo B."/>
            <person name="Wei J."/>
            <person name="Xu J."/>
            <person name="St-Pierre B."/>
            <person name="Chen S."/>
            <person name="Sun C."/>
        </authorList>
    </citation>
    <scope>NUCLEOTIDE SEQUENCE [LARGE SCALE GENOMIC DNA]</scope>
</reference>
<sequence length="466" mass="52689">METYYKAHCLILPYPIQGHINPMLQFSKRLQNHHGIKITLAATKFLFKTLEQLQSSSSSSSTSRGSLFSIETISDGFDEGGIDSAPKLESYFKTFERVGPETLLDLVLKLQNSGFPVDCIVYDAFLPWAVDVAKKCGITNVAAFFTQSCAVNNIYYHVYKGLLKLPLVENEEIRIPGLPSLSSSDFPSLIAQYGSLPPIFRLVVNQFQNIEKADWVFLNTFYELENEVMEWMSRILAVTSVGPTIPSMYLDKRLKEDNEYGLNMFQPMTDSCIKWLNERSERSVVYVSFGSMAFLHPVQMEELAFGLTSSNKHFLWVVQKSEENKLPKGFLEEKTDKCLILSWCPQLQVLAHKSIGCFITHCGWNSTLEALSLGVPMVAMPQWSDQTTNAKFLVDFWKTGVRARNESGIVKRDEIEKCIKQVMEGEKGKELKINATKWKELATKAVDEGGSSDQNIKEFVSKLLPS</sequence>
<gene>
    <name evidence="1" type="ORF">M9H77_25261</name>
</gene>
<proteinExistence type="predicted"/>
<keyword evidence="2" id="KW-1185">Reference proteome</keyword>
<dbReference type="Proteomes" id="UP001060085">
    <property type="component" value="Linkage Group LG06"/>
</dbReference>
<organism evidence="1 2">
    <name type="scientific">Catharanthus roseus</name>
    <name type="common">Madagascar periwinkle</name>
    <name type="synonym">Vinca rosea</name>
    <dbReference type="NCBI Taxonomy" id="4058"/>
    <lineage>
        <taxon>Eukaryota</taxon>
        <taxon>Viridiplantae</taxon>
        <taxon>Streptophyta</taxon>
        <taxon>Embryophyta</taxon>
        <taxon>Tracheophyta</taxon>
        <taxon>Spermatophyta</taxon>
        <taxon>Magnoliopsida</taxon>
        <taxon>eudicotyledons</taxon>
        <taxon>Gunneridae</taxon>
        <taxon>Pentapetalae</taxon>
        <taxon>asterids</taxon>
        <taxon>lamiids</taxon>
        <taxon>Gentianales</taxon>
        <taxon>Apocynaceae</taxon>
        <taxon>Rauvolfioideae</taxon>
        <taxon>Vinceae</taxon>
        <taxon>Catharanthinae</taxon>
        <taxon>Catharanthus</taxon>
    </lineage>
</organism>
<comment type="caution">
    <text evidence="1">The sequence shown here is derived from an EMBL/GenBank/DDBJ whole genome shotgun (WGS) entry which is preliminary data.</text>
</comment>
<dbReference type="EMBL" id="CM044706">
    <property type="protein sequence ID" value="KAI5656468.1"/>
    <property type="molecule type" value="Genomic_DNA"/>
</dbReference>
<accession>A0ACC0AAL4</accession>
<evidence type="ECO:0000313" key="2">
    <source>
        <dbReference type="Proteomes" id="UP001060085"/>
    </source>
</evidence>
<name>A0ACC0AAL4_CATRO</name>